<feature type="compositionally biased region" description="Gly residues" evidence="1">
    <location>
        <begin position="72"/>
        <end position="85"/>
    </location>
</feature>
<dbReference type="Proteomes" id="UP001443914">
    <property type="component" value="Unassembled WGS sequence"/>
</dbReference>
<feature type="region of interest" description="Disordered" evidence="1">
    <location>
        <begin position="24"/>
        <end position="98"/>
    </location>
</feature>
<feature type="chain" id="PRO_5043867195" evidence="2">
    <location>
        <begin position="18"/>
        <end position="98"/>
    </location>
</feature>
<protein>
    <submittedName>
        <fullName evidence="3">Uncharacterized protein</fullName>
    </submittedName>
</protein>
<gene>
    <name evidence="3" type="ORF">RND81_03G061000</name>
</gene>
<name>A0AAW1M310_SAPOF</name>
<evidence type="ECO:0000256" key="2">
    <source>
        <dbReference type="SAM" id="SignalP"/>
    </source>
</evidence>
<dbReference type="EMBL" id="JBDFQZ010000003">
    <property type="protein sequence ID" value="KAK9740796.1"/>
    <property type="molecule type" value="Genomic_DNA"/>
</dbReference>
<comment type="caution">
    <text evidence="3">The sequence shown here is derived from an EMBL/GenBank/DDBJ whole genome shotgun (WGS) entry which is preliminary data.</text>
</comment>
<organism evidence="3 4">
    <name type="scientific">Saponaria officinalis</name>
    <name type="common">Common soapwort</name>
    <name type="synonym">Lychnis saponaria</name>
    <dbReference type="NCBI Taxonomy" id="3572"/>
    <lineage>
        <taxon>Eukaryota</taxon>
        <taxon>Viridiplantae</taxon>
        <taxon>Streptophyta</taxon>
        <taxon>Embryophyta</taxon>
        <taxon>Tracheophyta</taxon>
        <taxon>Spermatophyta</taxon>
        <taxon>Magnoliopsida</taxon>
        <taxon>eudicotyledons</taxon>
        <taxon>Gunneridae</taxon>
        <taxon>Pentapetalae</taxon>
        <taxon>Caryophyllales</taxon>
        <taxon>Caryophyllaceae</taxon>
        <taxon>Caryophylleae</taxon>
        <taxon>Saponaria</taxon>
    </lineage>
</organism>
<accession>A0AAW1M310</accession>
<feature type="signal peptide" evidence="2">
    <location>
        <begin position="1"/>
        <end position="17"/>
    </location>
</feature>
<keyword evidence="2" id="KW-0732">Signal</keyword>
<keyword evidence="4" id="KW-1185">Reference proteome</keyword>
<evidence type="ECO:0000313" key="3">
    <source>
        <dbReference type="EMBL" id="KAK9740796.1"/>
    </source>
</evidence>
<feature type="compositionally biased region" description="Low complexity" evidence="1">
    <location>
        <begin position="31"/>
        <end position="64"/>
    </location>
</feature>
<proteinExistence type="predicted"/>
<evidence type="ECO:0000256" key="1">
    <source>
        <dbReference type="SAM" id="MobiDB-lite"/>
    </source>
</evidence>
<dbReference type="AlphaFoldDB" id="A0AAW1M310"/>
<sequence>MSDFVLLLSECISFVFCKANVSTRNDEIPNSSSQPQQSQESVISSGRAEATATNAAATNATAVGRGRDRGRSSGGAEAGRGGGRSSAGRGKGRVSKMA</sequence>
<reference evidence="3" key="1">
    <citation type="submission" date="2024-03" db="EMBL/GenBank/DDBJ databases">
        <title>WGS assembly of Saponaria officinalis var. Norfolk2.</title>
        <authorList>
            <person name="Jenkins J."/>
            <person name="Shu S."/>
            <person name="Grimwood J."/>
            <person name="Barry K."/>
            <person name="Goodstein D."/>
            <person name="Schmutz J."/>
            <person name="Leebens-Mack J."/>
            <person name="Osbourn A."/>
        </authorList>
    </citation>
    <scope>NUCLEOTIDE SEQUENCE [LARGE SCALE GENOMIC DNA]</scope>
    <source>
        <strain evidence="3">JIC</strain>
    </source>
</reference>
<evidence type="ECO:0000313" key="4">
    <source>
        <dbReference type="Proteomes" id="UP001443914"/>
    </source>
</evidence>